<evidence type="ECO:0000313" key="4">
    <source>
        <dbReference type="Proteomes" id="UP000275408"/>
    </source>
</evidence>
<dbReference type="PANTHER" id="PTHR19324:SF33">
    <property type="entry name" value="MUCIN-5AC"/>
    <property type="match status" value="1"/>
</dbReference>
<feature type="domain" description="Apextrin C-terminal" evidence="2">
    <location>
        <begin position="48"/>
        <end position="94"/>
    </location>
</feature>
<comment type="caution">
    <text evidence="3">The sequence shown here is derived from an EMBL/GenBank/DDBJ whole genome shotgun (WGS) entry which is preliminary data.</text>
</comment>
<organism evidence="3 4">
    <name type="scientific">Pocillopora damicornis</name>
    <name type="common">Cauliflower coral</name>
    <name type="synonym">Millepora damicornis</name>
    <dbReference type="NCBI Taxonomy" id="46731"/>
    <lineage>
        <taxon>Eukaryota</taxon>
        <taxon>Metazoa</taxon>
        <taxon>Cnidaria</taxon>
        <taxon>Anthozoa</taxon>
        <taxon>Hexacorallia</taxon>
        <taxon>Scleractinia</taxon>
        <taxon>Astrocoeniina</taxon>
        <taxon>Pocilloporidae</taxon>
        <taxon>Pocillopora</taxon>
    </lineage>
</organism>
<dbReference type="AlphaFoldDB" id="A0A3M6TJS6"/>
<gene>
    <name evidence="3" type="ORF">pdam_00015848</name>
</gene>
<feature type="compositionally biased region" description="Polar residues" evidence="1">
    <location>
        <begin position="107"/>
        <end position="133"/>
    </location>
</feature>
<sequence>MEECRDCDNALVGQLEHTVYPNQYPGVPGQKAFPGEKDRGLKIPTENNRTTQGKYCIYKRRRQCPAGLTLGELFWDDEENANRNDDGGTLPEGVRFPTKLVPHVSMIPQTSKLTQTPSITTEPFQTPNSTSITEPWKKTTYIPSLESEKCNDREYSEYKGTQAEQGTINKDIITKEIEKRACLQGRNSLAM</sequence>
<evidence type="ECO:0000259" key="2">
    <source>
        <dbReference type="Pfam" id="PF16977"/>
    </source>
</evidence>
<proteinExistence type="predicted"/>
<protein>
    <recommendedName>
        <fullName evidence="2">Apextrin C-terminal domain-containing protein</fullName>
    </recommendedName>
</protein>
<evidence type="ECO:0000313" key="3">
    <source>
        <dbReference type="EMBL" id="RMX41683.1"/>
    </source>
</evidence>
<accession>A0A3M6TJS6</accession>
<feature type="region of interest" description="Disordered" evidence="1">
    <location>
        <begin position="106"/>
        <end position="135"/>
    </location>
</feature>
<evidence type="ECO:0000256" key="1">
    <source>
        <dbReference type="SAM" id="MobiDB-lite"/>
    </source>
</evidence>
<keyword evidence="4" id="KW-1185">Reference proteome</keyword>
<dbReference type="InterPro" id="IPR031569">
    <property type="entry name" value="ApeC"/>
</dbReference>
<dbReference type="Pfam" id="PF16977">
    <property type="entry name" value="ApeC"/>
    <property type="match status" value="1"/>
</dbReference>
<dbReference type="EMBL" id="RCHS01003461">
    <property type="protein sequence ID" value="RMX41683.1"/>
    <property type="molecule type" value="Genomic_DNA"/>
</dbReference>
<reference evidence="3 4" key="1">
    <citation type="journal article" date="2018" name="Sci. Rep.">
        <title>Comparative analysis of the Pocillopora damicornis genome highlights role of immune system in coral evolution.</title>
        <authorList>
            <person name="Cunning R."/>
            <person name="Bay R.A."/>
            <person name="Gillette P."/>
            <person name="Baker A.C."/>
            <person name="Traylor-Knowles N."/>
        </authorList>
    </citation>
    <scope>NUCLEOTIDE SEQUENCE [LARGE SCALE GENOMIC DNA]</scope>
    <source>
        <strain evidence="3">RSMAS</strain>
        <tissue evidence="3">Whole animal</tissue>
    </source>
</reference>
<dbReference type="PANTHER" id="PTHR19324">
    <property type="entry name" value="PERFORIN-LIKE PROTEIN 1"/>
    <property type="match status" value="1"/>
</dbReference>
<name>A0A3M6TJS6_POCDA</name>
<dbReference type="Proteomes" id="UP000275408">
    <property type="component" value="Unassembled WGS sequence"/>
</dbReference>